<evidence type="ECO:0008006" key="3">
    <source>
        <dbReference type="Google" id="ProtNLM"/>
    </source>
</evidence>
<dbReference type="AlphaFoldDB" id="A0A412CF64"/>
<dbReference type="NCBIfam" id="TIGR02681">
    <property type="entry name" value="phage_pRha"/>
    <property type="match status" value="1"/>
</dbReference>
<dbReference type="RefSeq" id="WP_118035772.1">
    <property type="nucleotide sequence ID" value="NZ_QRTP01000008.1"/>
</dbReference>
<name>A0A412CF64_9FIRM</name>
<gene>
    <name evidence="1" type="ORF">DWY77_04500</name>
</gene>
<evidence type="ECO:0000313" key="2">
    <source>
        <dbReference type="Proteomes" id="UP000286147"/>
    </source>
</evidence>
<dbReference type="Pfam" id="PF09669">
    <property type="entry name" value="Phage_pRha"/>
    <property type="match status" value="1"/>
</dbReference>
<dbReference type="Proteomes" id="UP000286147">
    <property type="component" value="Unassembled WGS sequence"/>
</dbReference>
<accession>A0A412CF64</accession>
<protein>
    <recommendedName>
        <fullName evidence="3">Rha family transcriptional regulator</fullName>
    </recommendedName>
</protein>
<evidence type="ECO:0000313" key="1">
    <source>
        <dbReference type="EMBL" id="RGQ84297.1"/>
    </source>
</evidence>
<reference evidence="1 2" key="1">
    <citation type="submission" date="2018-08" db="EMBL/GenBank/DDBJ databases">
        <title>A genome reference for cultivated species of the human gut microbiota.</title>
        <authorList>
            <person name="Zou Y."/>
            <person name="Xue W."/>
            <person name="Luo G."/>
        </authorList>
    </citation>
    <scope>NUCLEOTIDE SEQUENCE [LARGE SCALE GENOMIC DNA]</scope>
    <source>
        <strain evidence="1 2">AF27-12</strain>
    </source>
</reference>
<proteinExistence type="predicted"/>
<sequence>MNNLIIRNHISYFDSRQVAKMIDKRHDNLIRDIENYISILSQTSKLRADNFFKKSSYKAGTGKVYSCYLISKMGCEFIANKMTGDKGILFTAMYVKQFNEMEQIQMQKTTKQWQELRDLSKVKTKFLNDTIKKFVEYAKTQGSKHAQNYYTLFHKLINSITATYDRNNIDMEHLNNILFIISMADRCIHEGIAQQKPYKEIYTICRDRLKTIQIWGALAVSG</sequence>
<comment type="caution">
    <text evidence="1">The sequence shown here is derived from an EMBL/GenBank/DDBJ whole genome shotgun (WGS) entry which is preliminary data.</text>
</comment>
<dbReference type="EMBL" id="QRTP01000008">
    <property type="protein sequence ID" value="RGQ84297.1"/>
    <property type="molecule type" value="Genomic_DNA"/>
</dbReference>
<dbReference type="InterPro" id="IPR014054">
    <property type="entry name" value="Phage_regulatory_Rha"/>
</dbReference>
<organism evidence="1 2">
    <name type="scientific">Megamonas rupellensis</name>
    <dbReference type="NCBI Taxonomy" id="491921"/>
    <lineage>
        <taxon>Bacteria</taxon>
        <taxon>Bacillati</taxon>
        <taxon>Bacillota</taxon>
        <taxon>Negativicutes</taxon>
        <taxon>Selenomonadales</taxon>
        <taxon>Selenomonadaceae</taxon>
        <taxon>Megamonas</taxon>
    </lineage>
</organism>